<dbReference type="HOGENOM" id="CLU_014015_0_1_6"/>
<organism evidence="8 9">
    <name type="scientific">Wigglesworthia glossinidia brevipalpis</name>
    <dbReference type="NCBI Taxonomy" id="36870"/>
    <lineage>
        <taxon>Bacteria</taxon>
        <taxon>Pseudomonadati</taxon>
        <taxon>Pseudomonadota</taxon>
        <taxon>Gammaproteobacteria</taxon>
        <taxon>Enterobacterales</taxon>
        <taxon>Erwiniaceae</taxon>
        <taxon>Wigglesworthia</taxon>
    </lineage>
</organism>
<dbReference type="FunFam" id="1.10.600.10:FF:000001">
    <property type="entry name" value="Geranylgeranyl diphosphate synthase"/>
    <property type="match status" value="1"/>
</dbReference>
<evidence type="ECO:0000313" key="8">
    <source>
        <dbReference type="EMBL" id="BAC24291.1"/>
    </source>
</evidence>
<dbReference type="GO" id="GO:0008654">
    <property type="term" value="P:phospholipid biosynthetic process"/>
    <property type="evidence" value="ECO:0007669"/>
    <property type="project" value="UniProtKB-ARBA"/>
</dbReference>
<keyword evidence="5" id="KW-0460">Magnesium</keyword>
<gene>
    <name evidence="8" type="primary">ispA</name>
</gene>
<evidence type="ECO:0000256" key="3">
    <source>
        <dbReference type="ARBA" id="ARBA00022679"/>
    </source>
</evidence>
<keyword evidence="6" id="KW-0414">Isoprene biosynthesis</keyword>
<dbReference type="CDD" id="cd00685">
    <property type="entry name" value="Trans_IPPS_HT"/>
    <property type="match status" value="1"/>
</dbReference>
<name>Q8D356_WIGBR</name>
<dbReference type="PROSITE" id="PS00723">
    <property type="entry name" value="POLYPRENYL_SYNTHASE_1"/>
    <property type="match status" value="1"/>
</dbReference>
<evidence type="ECO:0000256" key="6">
    <source>
        <dbReference type="ARBA" id="ARBA00023229"/>
    </source>
</evidence>
<dbReference type="STRING" id="36870.gene:10368633"/>
<evidence type="ECO:0000256" key="1">
    <source>
        <dbReference type="ARBA" id="ARBA00001946"/>
    </source>
</evidence>
<dbReference type="InterPro" id="IPR000092">
    <property type="entry name" value="Polyprenyl_synt"/>
</dbReference>
<dbReference type="SUPFAM" id="SSF48576">
    <property type="entry name" value="Terpenoid synthases"/>
    <property type="match status" value="1"/>
</dbReference>
<accession>Q8D356</accession>
<dbReference type="SFLD" id="SFLDG01017">
    <property type="entry name" value="Polyprenyl_Transferase_Like"/>
    <property type="match status" value="1"/>
</dbReference>
<keyword evidence="4" id="KW-0479">Metal-binding</keyword>
<dbReference type="InterPro" id="IPR053378">
    <property type="entry name" value="Prenyl_diphosphate_synthase"/>
</dbReference>
<comment type="similarity">
    <text evidence="2 7">Belongs to the FPP/GGPP synthase family.</text>
</comment>
<dbReference type="PANTHER" id="PTHR43281:SF1">
    <property type="entry name" value="FARNESYL DIPHOSPHATE SYNTHASE"/>
    <property type="match status" value="1"/>
</dbReference>
<dbReference type="OrthoDB" id="9805316at2"/>
<dbReference type="InterPro" id="IPR033749">
    <property type="entry name" value="Polyprenyl_synt_CS"/>
</dbReference>
<protein>
    <submittedName>
        <fullName evidence="8">IspA protein</fullName>
    </submittedName>
</protein>
<dbReference type="GO" id="GO:0046872">
    <property type="term" value="F:metal ion binding"/>
    <property type="evidence" value="ECO:0007669"/>
    <property type="project" value="UniProtKB-KW"/>
</dbReference>
<dbReference type="SFLD" id="SFLDS00005">
    <property type="entry name" value="Isoprenoid_Synthase_Type_I"/>
    <property type="match status" value="1"/>
</dbReference>
<dbReference type="NCBIfam" id="NF007877">
    <property type="entry name" value="PRK10581.1"/>
    <property type="match status" value="1"/>
</dbReference>
<keyword evidence="9" id="KW-1185">Reference proteome</keyword>
<dbReference type="EMBL" id="BA000021">
    <property type="protein sequence ID" value="BAC24291.1"/>
    <property type="molecule type" value="Genomic_DNA"/>
</dbReference>
<dbReference type="NCBIfam" id="NF045485">
    <property type="entry name" value="FPPsyn"/>
    <property type="match status" value="1"/>
</dbReference>
<sequence length="300" mass="33945">MNNFLLSLTKIQNHINLILKKYLNIFSKKNMNLTLAMKYALLNGGKRLRAFLVYCIGKMLNVSSNNLDCIAASIECIHAYSLIHDDLPSMDNDRFRRGRESCHVKFNEYIAILAGDSLQSLAFNILSTVNMPDVSVNNRMKMISILSYASGAKGMCLGQSLDLENQGSLISIKQLEEIYKYKTSFLIYAATRMTILSSNIKNKKILINLIKYSKSIGLAFQIQDDILNVIGSKKITGKCQGSDKKLNKNTYSSLIGIKLSKEKAFNLYKKSLSYLEYINELGYNTESLIKLAHYIIIRNK</sequence>
<dbReference type="PROSITE" id="PS00444">
    <property type="entry name" value="POLYPRENYL_SYNTHASE_2"/>
    <property type="match status" value="1"/>
</dbReference>
<proteinExistence type="inferred from homology"/>
<evidence type="ECO:0000256" key="7">
    <source>
        <dbReference type="RuleBase" id="RU004466"/>
    </source>
</evidence>
<dbReference type="Pfam" id="PF00348">
    <property type="entry name" value="polyprenyl_synt"/>
    <property type="match status" value="1"/>
</dbReference>
<evidence type="ECO:0000256" key="2">
    <source>
        <dbReference type="ARBA" id="ARBA00006706"/>
    </source>
</evidence>
<dbReference type="InterPro" id="IPR008949">
    <property type="entry name" value="Isoprenoid_synthase_dom_sf"/>
</dbReference>
<reference evidence="8 9" key="1">
    <citation type="journal article" date="2002" name="Nat. Genet.">
        <title>Genome sequence of the endocellular obligate symbiont of tsetse flies, Wigglesworthia glossinidia.</title>
        <authorList>
            <person name="Akman L."/>
            <person name="Yamashita A."/>
            <person name="Watanabe H."/>
            <person name="Oshima K."/>
            <person name="Shiba T."/>
            <person name="Hattori M."/>
            <person name="Aksoy S."/>
        </authorList>
    </citation>
    <scope>NUCLEOTIDE SEQUENCE [LARGE SCALE GENOMIC DNA]</scope>
</reference>
<dbReference type="Gene3D" id="1.10.600.10">
    <property type="entry name" value="Farnesyl Diphosphate Synthase"/>
    <property type="match status" value="1"/>
</dbReference>
<comment type="cofactor">
    <cofactor evidence="1">
        <name>Mg(2+)</name>
        <dbReference type="ChEBI" id="CHEBI:18420"/>
    </cofactor>
</comment>
<evidence type="ECO:0000313" key="9">
    <source>
        <dbReference type="Proteomes" id="UP000000562"/>
    </source>
</evidence>
<evidence type="ECO:0000256" key="4">
    <source>
        <dbReference type="ARBA" id="ARBA00022723"/>
    </source>
</evidence>
<dbReference type="GO" id="GO:0005737">
    <property type="term" value="C:cytoplasm"/>
    <property type="evidence" value="ECO:0007669"/>
    <property type="project" value="UniProtKB-ARBA"/>
</dbReference>
<dbReference type="eggNOG" id="COG0142">
    <property type="taxonomic scope" value="Bacteria"/>
</dbReference>
<dbReference type="Proteomes" id="UP000000562">
    <property type="component" value="Chromosome"/>
</dbReference>
<dbReference type="KEGG" id="wbr:ispA"/>
<dbReference type="PANTHER" id="PTHR43281">
    <property type="entry name" value="FARNESYL DIPHOSPHATE SYNTHASE"/>
    <property type="match status" value="1"/>
</dbReference>
<dbReference type="GO" id="GO:0004659">
    <property type="term" value="F:prenyltransferase activity"/>
    <property type="evidence" value="ECO:0007669"/>
    <property type="project" value="InterPro"/>
</dbReference>
<evidence type="ECO:0000256" key="5">
    <source>
        <dbReference type="ARBA" id="ARBA00022842"/>
    </source>
</evidence>
<keyword evidence="3 7" id="KW-0808">Transferase</keyword>
<dbReference type="AlphaFoldDB" id="Q8D356"/>
<dbReference type="GO" id="GO:0016114">
    <property type="term" value="P:terpenoid biosynthetic process"/>
    <property type="evidence" value="ECO:0007669"/>
    <property type="project" value="UniProtKB-ARBA"/>
</dbReference>